<evidence type="ECO:0000313" key="2">
    <source>
        <dbReference type="Proteomes" id="UP000325433"/>
    </source>
</evidence>
<dbReference type="EMBL" id="ML738364">
    <property type="protein sequence ID" value="KAE8309630.1"/>
    <property type="molecule type" value="Genomic_DNA"/>
</dbReference>
<protein>
    <submittedName>
        <fullName evidence="1">Uncharacterized protein</fullName>
    </submittedName>
</protein>
<name>A0A5N6VRB0_9EURO</name>
<evidence type="ECO:0000313" key="1">
    <source>
        <dbReference type="EMBL" id="KAE8309630.1"/>
    </source>
</evidence>
<dbReference type="Proteomes" id="UP000325433">
    <property type="component" value="Unassembled WGS sequence"/>
</dbReference>
<organism evidence="1 2">
    <name type="scientific">Aspergillus transmontanensis</name>
    <dbReference type="NCBI Taxonomy" id="1034304"/>
    <lineage>
        <taxon>Eukaryota</taxon>
        <taxon>Fungi</taxon>
        <taxon>Dikarya</taxon>
        <taxon>Ascomycota</taxon>
        <taxon>Pezizomycotina</taxon>
        <taxon>Eurotiomycetes</taxon>
        <taxon>Eurotiomycetidae</taxon>
        <taxon>Eurotiales</taxon>
        <taxon>Aspergillaceae</taxon>
        <taxon>Aspergillus</taxon>
        <taxon>Aspergillus subgen. Circumdati</taxon>
    </lineage>
</organism>
<sequence>MSKVDDEKNKVDVPNNYCLFRTMSSCFAASSLGRIWLYKHSETAIYIVWICDGSLSSSSLGNPRISPPRSSWYSLNTCIQGDLLKNAPELR</sequence>
<proteinExistence type="predicted"/>
<reference evidence="2" key="1">
    <citation type="submission" date="2019-04" db="EMBL/GenBank/DDBJ databases">
        <title>Friends and foes A comparative genomics studyof 23 Aspergillus species from section Flavi.</title>
        <authorList>
            <consortium name="DOE Joint Genome Institute"/>
            <person name="Kjaerbolling I."/>
            <person name="Vesth T."/>
            <person name="Frisvad J.C."/>
            <person name="Nybo J.L."/>
            <person name="Theobald S."/>
            <person name="Kildgaard S."/>
            <person name="Isbrandt T."/>
            <person name="Kuo A."/>
            <person name="Sato A."/>
            <person name="Lyhne E.K."/>
            <person name="Kogle M.E."/>
            <person name="Wiebenga A."/>
            <person name="Kun R.S."/>
            <person name="Lubbers R.J."/>
            <person name="Makela M.R."/>
            <person name="Barry K."/>
            <person name="Chovatia M."/>
            <person name="Clum A."/>
            <person name="Daum C."/>
            <person name="Haridas S."/>
            <person name="He G."/>
            <person name="LaButti K."/>
            <person name="Lipzen A."/>
            <person name="Mondo S."/>
            <person name="Riley R."/>
            <person name="Salamov A."/>
            <person name="Simmons B.A."/>
            <person name="Magnuson J.K."/>
            <person name="Henrissat B."/>
            <person name="Mortensen U.H."/>
            <person name="Larsen T.O."/>
            <person name="Devries R.P."/>
            <person name="Grigoriev I.V."/>
            <person name="Machida M."/>
            <person name="Baker S.E."/>
            <person name="Andersen M.R."/>
        </authorList>
    </citation>
    <scope>NUCLEOTIDE SEQUENCE [LARGE SCALE GENOMIC DNA]</scope>
    <source>
        <strain evidence="2">CBS 130015</strain>
    </source>
</reference>
<accession>A0A5N6VRB0</accession>
<keyword evidence="2" id="KW-1185">Reference proteome</keyword>
<dbReference type="AlphaFoldDB" id="A0A5N6VRB0"/>
<gene>
    <name evidence="1" type="ORF">BDV41DRAFT_547321</name>
</gene>